<proteinExistence type="predicted"/>
<dbReference type="Proteomes" id="UP001220022">
    <property type="component" value="Unassembled WGS sequence"/>
</dbReference>
<gene>
    <name evidence="1" type="ORF">P2L57_03045</name>
</gene>
<sequence length="61" mass="6232">MSVPAAGLAMWLAQDNGHGVVACYGFALGAAVLPVTRRLPHRLVPTVAAPAGGPSRARAQR</sequence>
<dbReference type="RefSeq" id="WP_275807772.1">
    <property type="nucleotide sequence ID" value="NZ_BAAANM010000008.1"/>
</dbReference>
<dbReference type="EMBL" id="JARHTQ010000002">
    <property type="protein sequence ID" value="MDF2254746.1"/>
    <property type="molecule type" value="Genomic_DNA"/>
</dbReference>
<organism evidence="1 2">
    <name type="scientific">Streptantibioticus ferralitis</name>
    <dbReference type="NCBI Taxonomy" id="236510"/>
    <lineage>
        <taxon>Bacteria</taxon>
        <taxon>Bacillati</taxon>
        <taxon>Actinomycetota</taxon>
        <taxon>Actinomycetes</taxon>
        <taxon>Kitasatosporales</taxon>
        <taxon>Streptomycetaceae</taxon>
        <taxon>Streptantibioticus</taxon>
    </lineage>
</organism>
<keyword evidence="2" id="KW-1185">Reference proteome</keyword>
<evidence type="ECO:0000313" key="2">
    <source>
        <dbReference type="Proteomes" id="UP001220022"/>
    </source>
</evidence>
<accession>A0ABT5YTU6</accession>
<evidence type="ECO:0000313" key="1">
    <source>
        <dbReference type="EMBL" id="MDF2254746.1"/>
    </source>
</evidence>
<comment type="caution">
    <text evidence="1">The sequence shown here is derived from an EMBL/GenBank/DDBJ whole genome shotgun (WGS) entry which is preliminary data.</text>
</comment>
<name>A0ABT5YTU6_9ACTN</name>
<protein>
    <submittedName>
        <fullName evidence="1">Uncharacterized protein</fullName>
    </submittedName>
</protein>
<reference evidence="1 2" key="1">
    <citation type="submission" date="2023-03" db="EMBL/GenBank/DDBJ databases">
        <title>Draft genome sequence of type strain Streptomyces ferralitis JCM 14344.</title>
        <authorList>
            <person name="Klaysubun C."/>
            <person name="Duangmal K."/>
        </authorList>
    </citation>
    <scope>NUCLEOTIDE SEQUENCE [LARGE SCALE GENOMIC DNA]</scope>
    <source>
        <strain evidence="1 2">JCM 14344</strain>
    </source>
</reference>